<organism evidence="2 3">
    <name type="scientific">Papilio xuthus</name>
    <name type="common">Asian swallowtail butterfly</name>
    <dbReference type="NCBI Taxonomy" id="66420"/>
    <lineage>
        <taxon>Eukaryota</taxon>
        <taxon>Metazoa</taxon>
        <taxon>Ecdysozoa</taxon>
        <taxon>Arthropoda</taxon>
        <taxon>Hexapoda</taxon>
        <taxon>Insecta</taxon>
        <taxon>Pterygota</taxon>
        <taxon>Neoptera</taxon>
        <taxon>Endopterygota</taxon>
        <taxon>Lepidoptera</taxon>
        <taxon>Glossata</taxon>
        <taxon>Ditrysia</taxon>
        <taxon>Papilionoidea</taxon>
        <taxon>Papilionidae</taxon>
        <taxon>Papilioninae</taxon>
        <taxon>Papilio</taxon>
    </lineage>
</organism>
<evidence type="ECO:0000256" key="1">
    <source>
        <dbReference type="SAM" id="MobiDB-lite"/>
    </source>
</evidence>
<gene>
    <name evidence="2" type="ORF">RR46_08758</name>
</gene>
<dbReference type="STRING" id="66420.A0A194PRC2"/>
<feature type="compositionally biased region" description="Low complexity" evidence="1">
    <location>
        <begin position="196"/>
        <end position="205"/>
    </location>
</feature>
<name>A0A194PRC2_PAPXU</name>
<accession>A0A194PRC2</accession>
<feature type="region of interest" description="Disordered" evidence="1">
    <location>
        <begin position="1"/>
        <end position="24"/>
    </location>
</feature>
<feature type="compositionally biased region" description="Low complexity" evidence="1">
    <location>
        <begin position="102"/>
        <end position="114"/>
    </location>
</feature>
<proteinExistence type="predicted"/>
<reference evidence="2 3" key="1">
    <citation type="journal article" date="2015" name="Nat. Commun.">
        <title>Outbred genome sequencing and CRISPR/Cas9 gene editing in butterflies.</title>
        <authorList>
            <person name="Li X."/>
            <person name="Fan D."/>
            <person name="Zhang W."/>
            <person name="Liu G."/>
            <person name="Zhang L."/>
            <person name="Zhao L."/>
            <person name="Fang X."/>
            <person name="Chen L."/>
            <person name="Dong Y."/>
            <person name="Chen Y."/>
            <person name="Ding Y."/>
            <person name="Zhao R."/>
            <person name="Feng M."/>
            <person name="Zhu Y."/>
            <person name="Feng Y."/>
            <person name="Jiang X."/>
            <person name="Zhu D."/>
            <person name="Xiang H."/>
            <person name="Feng X."/>
            <person name="Li S."/>
            <person name="Wang J."/>
            <person name="Zhang G."/>
            <person name="Kronforst M.R."/>
            <person name="Wang W."/>
        </authorList>
    </citation>
    <scope>NUCLEOTIDE SEQUENCE [LARGE SCALE GENOMIC DNA]</scope>
    <source>
        <strain evidence="2">Ya'a_city_454_Px</strain>
        <tissue evidence="2">Whole body</tissue>
    </source>
</reference>
<protein>
    <submittedName>
        <fullName evidence="2">Uncharacterized protein</fullName>
    </submittedName>
</protein>
<evidence type="ECO:0000313" key="3">
    <source>
        <dbReference type="Proteomes" id="UP000053268"/>
    </source>
</evidence>
<dbReference type="EMBL" id="KQ459596">
    <property type="protein sequence ID" value="KPI95299.1"/>
    <property type="molecule type" value="Genomic_DNA"/>
</dbReference>
<feature type="compositionally biased region" description="Pro residues" evidence="1">
    <location>
        <begin position="181"/>
        <end position="195"/>
    </location>
</feature>
<keyword evidence="3" id="KW-1185">Reference proteome</keyword>
<feature type="region of interest" description="Disordered" evidence="1">
    <location>
        <begin position="237"/>
        <end position="257"/>
    </location>
</feature>
<sequence>MDRFSANHRSPPAPPRCATSAFGTDRMPQRRLASHRIAPIKTPKDLKIIFCKEYVCKVTCVSSDAKSPPHIDICNKTELAADDVSGVDCHEAGEPGVVVLRPAAGGSSQDSGSESEGEAERPPSPCSVRFVNDNVLINGRSSMRPDRQRIAKLKLQFDDSLTRTFEYPSETSLCEDSPQDAPCPAPSPAPSPAPTPASCAAPSPASCAAPAASTLAANTHLGKGTCSRNDLKVQDYPADGALEQNKEESEVEGGGAEVEVEVDAEGGAGEQGDARPCAADLAHSWSDARALSTDLLF</sequence>
<feature type="region of interest" description="Disordered" evidence="1">
    <location>
        <begin position="168"/>
        <end position="205"/>
    </location>
</feature>
<evidence type="ECO:0000313" key="2">
    <source>
        <dbReference type="EMBL" id="KPI95299.1"/>
    </source>
</evidence>
<dbReference type="Proteomes" id="UP000053268">
    <property type="component" value="Unassembled WGS sequence"/>
</dbReference>
<feature type="region of interest" description="Disordered" evidence="1">
    <location>
        <begin position="101"/>
        <end position="125"/>
    </location>
</feature>
<dbReference type="AlphaFoldDB" id="A0A194PRC2"/>